<dbReference type="AlphaFoldDB" id="A0AAE1JKK1"/>
<comment type="caution">
    <text evidence="1">The sequence shown here is derived from an EMBL/GenBank/DDBJ whole genome shotgun (WGS) entry which is preliminary data.</text>
</comment>
<keyword evidence="2" id="KW-1185">Reference proteome</keyword>
<accession>A0AAE1JKK1</accession>
<proteinExistence type="predicted"/>
<dbReference type="EMBL" id="JAWXYG010000006">
    <property type="protein sequence ID" value="KAK4270013.1"/>
    <property type="molecule type" value="Genomic_DNA"/>
</dbReference>
<feature type="non-terminal residue" evidence="1">
    <location>
        <position position="20"/>
    </location>
</feature>
<sequence length="20" mass="2382">MSNHLPLEIVEEILHRLPIK</sequence>
<evidence type="ECO:0000313" key="1">
    <source>
        <dbReference type="EMBL" id="KAK4270013.1"/>
    </source>
</evidence>
<gene>
    <name evidence="1" type="ORF">QN277_023102</name>
</gene>
<name>A0AAE1JKK1_9FABA</name>
<dbReference type="Proteomes" id="UP001293593">
    <property type="component" value="Unassembled WGS sequence"/>
</dbReference>
<protein>
    <submittedName>
        <fullName evidence="1">Uncharacterized protein</fullName>
    </submittedName>
</protein>
<evidence type="ECO:0000313" key="2">
    <source>
        <dbReference type="Proteomes" id="UP001293593"/>
    </source>
</evidence>
<reference evidence="1" key="1">
    <citation type="submission" date="2023-10" db="EMBL/GenBank/DDBJ databases">
        <title>Chromosome-level genome of the transformable northern wattle, Acacia crassicarpa.</title>
        <authorList>
            <person name="Massaro I."/>
            <person name="Sinha N.R."/>
            <person name="Poethig S."/>
            <person name="Leichty A.R."/>
        </authorList>
    </citation>
    <scope>NUCLEOTIDE SEQUENCE</scope>
    <source>
        <strain evidence="1">Acra3RX</strain>
        <tissue evidence="1">Leaf</tissue>
    </source>
</reference>
<organism evidence="1 2">
    <name type="scientific">Acacia crassicarpa</name>
    <name type="common">northern wattle</name>
    <dbReference type="NCBI Taxonomy" id="499986"/>
    <lineage>
        <taxon>Eukaryota</taxon>
        <taxon>Viridiplantae</taxon>
        <taxon>Streptophyta</taxon>
        <taxon>Embryophyta</taxon>
        <taxon>Tracheophyta</taxon>
        <taxon>Spermatophyta</taxon>
        <taxon>Magnoliopsida</taxon>
        <taxon>eudicotyledons</taxon>
        <taxon>Gunneridae</taxon>
        <taxon>Pentapetalae</taxon>
        <taxon>rosids</taxon>
        <taxon>fabids</taxon>
        <taxon>Fabales</taxon>
        <taxon>Fabaceae</taxon>
        <taxon>Caesalpinioideae</taxon>
        <taxon>mimosoid clade</taxon>
        <taxon>Acacieae</taxon>
        <taxon>Acacia</taxon>
    </lineage>
</organism>